<reference evidence="2 3" key="1">
    <citation type="submission" date="2020-08" db="EMBL/GenBank/DDBJ databases">
        <title>Bridging the membrane lipid divide: bacteria of the FCB group superphylum have the potential to synthesize archaeal ether lipids.</title>
        <authorList>
            <person name="Villanueva L."/>
            <person name="Von Meijenfeldt F.A.B."/>
            <person name="Westbye A.B."/>
            <person name="Yadav S."/>
            <person name="Hopmans E.C."/>
            <person name="Dutilh B.E."/>
            <person name="Sinninghe Damste J.S."/>
        </authorList>
    </citation>
    <scope>NUCLEOTIDE SEQUENCE [LARGE SCALE GENOMIC DNA]</scope>
    <source>
        <strain evidence="2">NIOZ-UU17</strain>
    </source>
</reference>
<dbReference type="Pfam" id="PF01402">
    <property type="entry name" value="RHH_1"/>
    <property type="match status" value="1"/>
</dbReference>
<sequence length="81" mass="9233">MATQMMVRIDPDLKAKVSNFAKIEGKSVSEVVRELLEEYVKTRDIDSYIDNLWERIGGKLASSGVGPKDIERVIRDVRTKH</sequence>
<dbReference type="SUPFAM" id="SSF47598">
    <property type="entry name" value="Ribbon-helix-helix"/>
    <property type="match status" value="1"/>
</dbReference>
<dbReference type="Proteomes" id="UP000605201">
    <property type="component" value="Unassembled WGS sequence"/>
</dbReference>
<evidence type="ECO:0000313" key="2">
    <source>
        <dbReference type="EMBL" id="MBC8431005.1"/>
    </source>
</evidence>
<evidence type="ECO:0000313" key="3">
    <source>
        <dbReference type="Proteomes" id="UP000605201"/>
    </source>
</evidence>
<dbReference type="EMBL" id="JACNIG010000100">
    <property type="protein sequence ID" value="MBC8431005.1"/>
    <property type="molecule type" value="Genomic_DNA"/>
</dbReference>
<accession>A0A8J6NWB7</accession>
<evidence type="ECO:0000259" key="1">
    <source>
        <dbReference type="Pfam" id="PF01402"/>
    </source>
</evidence>
<proteinExistence type="predicted"/>
<dbReference type="AlphaFoldDB" id="A0A8J6NWB7"/>
<name>A0A8J6NWB7_9BACT</name>
<gene>
    <name evidence="2" type="ORF">H8D96_03705</name>
</gene>
<protein>
    <submittedName>
        <fullName evidence="2">Ribbon-helix-helix protein, CopG family</fullName>
    </submittedName>
</protein>
<organism evidence="2 3">
    <name type="scientific">Candidatus Desulfatibia vada</name>
    <dbReference type="NCBI Taxonomy" id="2841696"/>
    <lineage>
        <taxon>Bacteria</taxon>
        <taxon>Pseudomonadati</taxon>
        <taxon>Thermodesulfobacteriota</taxon>
        <taxon>Desulfobacteria</taxon>
        <taxon>Desulfobacterales</taxon>
        <taxon>Desulfobacterales incertae sedis</taxon>
        <taxon>Candidatus Desulfatibia</taxon>
    </lineage>
</organism>
<comment type="caution">
    <text evidence="2">The sequence shown here is derived from an EMBL/GenBank/DDBJ whole genome shotgun (WGS) entry which is preliminary data.</text>
</comment>
<dbReference type="GO" id="GO:0006355">
    <property type="term" value="P:regulation of DNA-templated transcription"/>
    <property type="evidence" value="ECO:0007669"/>
    <property type="project" value="InterPro"/>
</dbReference>
<feature type="domain" description="Ribbon-helix-helix protein CopG" evidence="1">
    <location>
        <begin position="7"/>
        <end position="42"/>
    </location>
</feature>
<dbReference type="InterPro" id="IPR010985">
    <property type="entry name" value="Ribbon_hlx_hlx"/>
</dbReference>
<dbReference type="InterPro" id="IPR002145">
    <property type="entry name" value="CopG"/>
</dbReference>